<evidence type="ECO:0000313" key="9">
    <source>
        <dbReference type="EMBL" id="MFC5055785.1"/>
    </source>
</evidence>
<evidence type="ECO:0000259" key="8">
    <source>
        <dbReference type="PROSITE" id="PS51755"/>
    </source>
</evidence>
<protein>
    <submittedName>
        <fullName evidence="9">BTAD domain-containing putative transcriptional regulator</fullName>
    </submittedName>
</protein>
<dbReference type="Proteomes" id="UP001595833">
    <property type="component" value="Unassembled WGS sequence"/>
</dbReference>
<reference evidence="10" key="1">
    <citation type="journal article" date="2019" name="Int. J. Syst. Evol. Microbiol.">
        <title>The Global Catalogue of Microorganisms (GCM) 10K type strain sequencing project: providing services to taxonomists for standard genome sequencing and annotation.</title>
        <authorList>
            <consortium name="The Broad Institute Genomics Platform"/>
            <consortium name="The Broad Institute Genome Sequencing Center for Infectious Disease"/>
            <person name="Wu L."/>
            <person name="Ma J."/>
        </authorList>
    </citation>
    <scope>NUCLEOTIDE SEQUENCE [LARGE SCALE GENOMIC DNA]</scope>
    <source>
        <strain evidence="10">KCTC 12848</strain>
    </source>
</reference>
<keyword evidence="2" id="KW-0805">Transcription regulation</keyword>
<dbReference type="PANTHER" id="PTHR35807:SF1">
    <property type="entry name" value="TRANSCRIPTIONAL REGULATOR REDD"/>
    <property type="match status" value="1"/>
</dbReference>
<dbReference type="InterPro" id="IPR036388">
    <property type="entry name" value="WH-like_DNA-bd_sf"/>
</dbReference>
<dbReference type="InterPro" id="IPR016032">
    <property type="entry name" value="Sig_transdc_resp-reg_C-effctor"/>
</dbReference>
<feature type="repeat" description="TPR" evidence="5">
    <location>
        <begin position="883"/>
        <end position="916"/>
    </location>
</feature>
<dbReference type="InterPro" id="IPR005158">
    <property type="entry name" value="BTAD"/>
</dbReference>
<dbReference type="InterPro" id="IPR001867">
    <property type="entry name" value="OmpR/PhoB-type_DNA-bd"/>
</dbReference>
<evidence type="ECO:0000256" key="4">
    <source>
        <dbReference type="ARBA" id="ARBA00023163"/>
    </source>
</evidence>
<dbReference type="SUPFAM" id="SSF48452">
    <property type="entry name" value="TPR-like"/>
    <property type="match status" value="3"/>
</dbReference>
<dbReference type="SUPFAM" id="SSF46894">
    <property type="entry name" value="C-terminal effector domain of the bipartite response regulators"/>
    <property type="match status" value="1"/>
</dbReference>
<dbReference type="InterPro" id="IPR019734">
    <property type="entry name" value="TPR_rpt"/>
</dbReference>
<keyword evidence="3 6" id="KW-0238">DNA-binding</keyword>
<proteinExistence type="inferred from homology"/>
<accession>A0ABV9XZS3</accession>
<dbReference type="InterPro" id="IPR011990">
    <property type="entry name" value="TPR-like_helical_dom_sf"/>
</dbReference>
<dbReference type="Gene3D" id="3.40.50.300">
    <property type="entry name" value="P-loop containing nucleotide triphosphate hydrolases"/>
    <property type="match status" value="1"/>
</dbReference>
<dbReference type="InterPro" id="IPR027417">
    <property type="entry name" value="P-loop_NTPase"/>
</dbReference>
<comment type="similarity">
    <text evidence="1">Belongs to the AfsR/DnrI/RedD regulatory family.</text>
</comment>
<organism evidence="9 10">
    <name type="scientific">Saccharothrix xinjiangensis</name>
    <dbReference type="NCBI Taxonomy" id="204798"/>
    <lineage>
        <taxon>Bacteria</taxon>
        <taxon>Bacillati</taxon>
        <taxon>Actinomycetota</taxon>
        <taxon>Actinomycetes</taxon>
        <taxon>Pseudonocardiales</taxon>
        <taxon>Pseudonocardiaceae</taxon>
        <taxon>Saccharothrix</taxon>
    </lineage>
</organism>
<dbReference type="SMART" id="SM00028">
    <property type="entry name" value="TPR"/>
    <property type="match status" value="5"/>
</dbReference>
<evidence type="ECO:0000256" key="5">
    <source>
        <dbReference type="PROSITE-ProRule" id="PRU00339"/>
    </source>
</evidence>
<dbReference type="InterPro" id="IPR051677">
    <property type="entry name" value="AfsR-DnrI-RedD_regulator"/>
</dbReference>
<comment type="caution">
    <text evidence="9">The sequence shown here is derived from an EMBL/GenBank/DDBJ whole genome shotgun (WGS) entry which is preliminary data.</text>
</comment>
<dbReference type="PROSITE" id="PS51755">
    <property type="entry name" value="OMPR_PHOB"/>
    <property type="match status" value="1"/>
</dbReference>
<keyword evidence="10" id="KW-1185">Reference proteome</keyword>
<dbReference type="Gene3D" id="1.10.10.10">
    <property type="entry name" value="Winged helix-like DNA-binding domain superfamily/Winged helix DNA-binding domain"/>
    <property type="match status" value="1"/>
</dbReference>
<keyword evidence="5" id="KW-0802">TPR repeat</keyword>
<dbReference type="SMART" id="SM01043">
    <property type="entry name" value="BTAD"/>
    <property type="match status" value="1"/>
</dbReference>
<gene>
    <name evidence="9" type="ORF">ACFPFM_18730</name>
</gene>
<dbReference type="SUPFAM" id="SSF52540">
    <property type="entry name" value="P-loop containing nucleoside triphosphate hydrolases"/>
    <property type="match status" value="1"/>
</dbReference>
<dbReference type="RefSeq" id="WP_344041739.1">
    <property type="nucleotide sequence ID" value="NZ_BAAAKE010000030.1"/>
</dbReference>
<feature type="region of interest" description="Disordered" evidence="7">
    <location>
        <begin position="918"/>
        <end position="942"/>
    </location>
</feature>
<dbReference type="EMBL" id="JBHSJB010000017">
    <property type="protein sequence ID" value="MFC5055785.1"/>
    <property type="molecule type" value="Genomic_DNA"/>
</dbReference>
<name>A0ABV9XZS3_9PSEU</name>
<dbReference type="SMART" id="SM00862">
    <property type="entry name" value="Trans_reg_C"/>
    <property type="match status" value="1"/>
</dbReference>
<feature type="domain" description="OmpR/PhoB-type" evidence="8">
    <location>
        <begin position="4"/>
        <end position="103"/>
    </location>
</feature>
<evidence type="ECO:0000313" key="10">
    <source>
        <dbReference type="Proteomes" id="UP001595833"/>
    </source>
</evidence>
<evidence type="ECO:0000256" key="7">
    <source>
        <dbReference type="SAM" id="MobiDB-lite"/>
    </source>
</evidence>
<dbReference type="PANTHER" id="PTHR35807">
    <property type="entry name" value="TRANSCRIPTIONAL REGULATOR REDD-RELATED"/>
    <property type="match status" value="1"/>
</dbReference>
<keyword evidence="4" id="KW-0804">Transcription</keyword>
<dbReference type="Pfam" id="PF00486">
    <property type="entry name" value="Trans_reg_C"/>
    <property type="match status" value="1"/>
</dbReference>
<evidence type="ECO:0000256" key="6">
    <source>
        <dbReference type="PROSITE-ProRule" id="PRU01091"/>
    </source>
</evidence>
<dbReference type="PROSITE" id="PS50005">
    <property type="entry name" value="TPR"/>
    <property type="match status" value="1"/>
</dbReference>
<dbReference type="Gene3D" id="1.25.40.10">
    <property type="entry name" value="Tetratricopeptide repeat domain"/>
    <property type="match status" value="3"/>
</dbReference>
<dbReference type="PRINTS" id="PR00364">
    <property type="entry name" value="DISEASERSIST"/>
</dbReference>
<evidence type="ECO:0000256" key="2">
    <source>
        <dbReference type="ARBA" id="ARBA00023015"/>
    </source>
</evidence>
<dbReference type="CDD" id="cd15831">
    <property type="entry name" value="BTAD"/>
    <property type="match status" value="1"/>
</dbReference>
<dbReference type="Pfam" id="PF03704">
    <property type="entry name" value="BTAD"/>
    <property type="match status" value="1"/>
</dbReference>
<feature type="DNA-binding region" description="OmpR/PhoB-type" evidence="6">
    <location>
        <begin position="4"/>
        <end position="103"/>
    </location>
</feature>
<sequence length="942" mass="103401">MADEGEHGVAPQVVAGVLGNLEVRWGDTPVPVGHARQKAVLAVLLVEVNRVVPPDRLIDRVWVGHAPGRARSVLRTYLSNLRRALAPTGITITWRDTGYLLAVDPDQVDLHRFRRLVALARAGGDLRRALTLVDESLALWRGEPLAELDTEWARSVREHLHRERAAARADRVDWALACGQHGEVLPELTARAAEDPWDERLTGQVMLALYRSGRQAEALEHYQRTRQRLAEELGTDPGPALQQLHQRILTADPTLTLPTVGTPPPAATPRQLSAPPSPFIGRDDELNHLHSALDAVKEAATVIISVLAGAGGIGKTWLALHWAHRHADRFPDGQLFVDLHGFSPAGDPVDPAVAVRGFLDALGVDSNRIPTDLDAQAALYRSLIAGRRMLIVLDNAATSDQVVPLLPGTPTCTVLVTSRRKLASLIDRHGAHHLQLDVLSQGEARALLVERLGNERVAAEPDTVDELIELCGRYPLALSITARHAATRPNVPLTEFTTELRDLGLDVLDDDDPAASLPAVLSWSLRGLTSEQRVMFALLGIVPGPDVTLPAAVSLTGMSLPRTRKALHVLEDASLIDRHARGRYAMHDLVRGYATTLAHDLPESVRALALARVVDFHLHTAHTAHHLLDPHRPTFQLDPPAPGVHPPTPADAMAAMAWLQAEHVTLLATQRTAAALGLHHVVWHLAWALDDFHVRQAHGRDALVAWRAALKAAEHLPDPAALSRAHRFLGWACARLELHEEAAEHLDRALALAVHHGHPAEQAHTLRALASAWGRRGDDRRALDHARRALDLYRTLDQPVRKAIALNVVGWYAARLGDFDTARDHCHAALALNRQHSYPDGEAATLDSLGLIAHRTGDHRQALAHYHHALALYRTLGNTYEVANTLNNIGAPHTTLGHHEQARAVWREALELYREQGRDADADRVQRQLDDLDNTTHHERST</sequence>
<dbReference type="Pfam" id="PF13424">
    <property type="entry name" value="TPR_12"/>
    <property type="match status" value="1"/>
</dbReference>
<evidence type="ECO:0000256" key="1">
    <source>
        <dbReference type="ARBA" id="ARBA00005820"/>
    </source>
</evidence>
<evidence type="ECO:0000256" key="3">
    <source>
        <dbReference type="ARBA" id="ARBA00023125"/>
    </source>
</evidence>